<reference evidence="2 3" key="1">
    <citation type="submission" date="2017-02" db="EMBL/GenBank/DDBJ databases">
        <authorList>
            <person name="Peterson S.W."/>
        </authorList>
    </citation>
    <scope>NUCLEOTIDE SEQUENCE [LARGE SCALE GENOMIC DNA]</scope>
    <source>
        <strain evidence="2 3">ATCC 17233</strain>
    </source>
</reference>
<protein>
    <submittedName>
        <fullName evidence="2">IstB-like ATP binding protein</fullName>
    </submittedName>
</protein>
<feature type="non-terminal residue" evidence="2">
    <location>
        <position position="1"/>
    </location>
</feature>
<organism evidence="2 3">
    <name type="scientific">Eubacterium ruminantium</name>
    <dbReference type="NCBI Taxonomy" id="42322"/>
    <lineage>
        <taxon>Bacteria</taxon>
        <taxon>Bacillati</taxon>
        <taxon>Bacillota</taxon>
        <taxon>Clostridia</taxon>
        <taxon>Eubacteriales</taxon>
        <taxon>Eubacteriaceae</taxon>
        <taxon>Eubacterium</taxon>
    </lineage>
</organism>
<evidence type="ECO:0000259" key="1">
    <source>
        <dbReference type="Pfam" id="PF01695"/>
    </source>
</evidence>
<feature type="domain" description="IstB-like ATP-binding" evidence="1">
    <location>
        <begin position="1"/>
        <end position="71"/>
    </location>
</feature>
<dbReference type="Pfam" id="PF01695">
    <property type="entry name" value="IstB_IS21"/>
    <property type="match status" value="1"/>
</dbReference>
<gene>
    <name evidence="2" type="ORF">SAMN02745110_00854</name>
</gene>
<proteinExistence type="predicted"/>
<accession>A0A1T4LNU1</accession>
<dbReference type="RefSeq" id="WP_159444079.1">
    <property type="nucleotide sequence ID" value="NZ_FUXA01000006.1"/>
</dbReference>
<name>A0A1T4LNU1_9FIRM</name>
<dbReference type="InterPro" id="IPR027417">
    <property type="entry name" value="P-loop_NTPase"/>
</dbReference>
<dbReference type="EMBL" id="FUXA01000006">
    <property type="protein sequence ID" value="SJZ56365.1"/>
    <property type="molecule type" value="Genomic_DNA"/>
</dbReference>
<dbReference type="Proteomes" id="UP000189857">
    <property type="component" value="Unassembled WGS sequence"/>
</dbReference>
<evidence type="ECO:0000313" key="2">
    <source>
        <dbReference type="EMBL" id="SJZ56365.1"/>
    </source>
</evidence>
<dbReference type="GO" id="GO:0005524">
    <property type="term" value="F:ATP binding"/>
    <property type="evidence" value="ECO:0007669"/>
    <property type="project" value="InterPro"/>
</dbReference>
<dbReference type="AlphaFoldDB" id="A0A1T4LNU1"/>
<evidence type="ECO:0000313" key="3">
    <source>
        <dbReference type="Proteomes" id="UP000189857"/>
    </source>
</evidence>
<dbReference type="Gene3D" id="3.40.50.300">
    <property type="entry name" value="P-loop containing nucleotide triphosphate hydrolases"/>
    <property type="match status" value="1"/>
</dbReference>
<sequence length="78" mass="8919">PINATEGNMFFQLISELQERTAIIITTNKGFEEWTEFLGDAALATAILDRLAYQCDKIPMNGKSYRLENRKSFLEEMA</sequence>
<dbReference type="InterPro" id="IPR002611">
    <property type="entry name" value="IstB_ATP-bd"/>
</dbReference>
<keyword evidence="3" id="KW-1185">Reference proteome</keyword>